<gene>
    <name evidence="1" type="ORF">Q2T42_04525</name>
</gene>
<dbReference type="AlphaFoldDB" id="A0AA96WW82"/>
<reference evidence="1" key="2">
    <citation type="submission" date="2023-07" db="EMBL/GenBank/DDBJ databases">
        <authorList>
            <person name="Bai X.-H."/>
            <person name="Wang H.-H."/>
            <person name="Wang J."/>
            <person name="Ma M.-Y."/>
            <person name="Hu H.-H."/>
            <person name="Song Z.-L."/>
            <person name="Ma H.-G."/>
            <person name="Fan Y."/>
            <person name="Du C.-Y."/>
            <person name="Xu J.-C."/>
        </authorList>
    </citation>
    <scope>NUCLEOTIDE SEQUENCE</scope>
    <source>
        <strain evidence="1">CZ1</strain>
    </source>
</reference>
<protein>
    <submittedName>
        <fullName evidence="1">Uncharacterized protein</fullName>
    </submittedName>
</protein>
<proteinExistence type="predicted"/>
<evidence type="ECO:0000313" key="1">
    <source>
        <dbReference type="EMBL" id="WNZ47101.1"/>
    </source>
</evidence>
<name>A0AA96WW82_LEPBY</name>
<sequence length="510" mass="58464">MIQKPTLSETAQTLRHYEILTEQEYQAVVQQINQGQVLDRSTLLQLLSKQAERRFNPNQPQPGAIIQYRFIGELGETEINRLKTIAQRLKESGAISDRIYQRLQGKIGSEIKVDFQLFSLAAYWMPSDEKLEPDQIRPFLDDLQQLGLITEDNRKKLLIDIDAGKVEDKYAIVHYLENTRIFNLADYSRDPNIYFPHIHRDVAQLLTRVGASSLSQVTFKLQLLNNSDENALISTEVNGKKYEFASYSSAPEPLGAGFLGMIDDEEFVQLFNKILRDQKSPYRVYTLGFFGDFGPDYSRFAVLVLTEKQAKQLQRWVNSYLPIGLEDHSSAFNRDRIDSILNTMEEIGLLSHLTPQQITAGKQKISRQFINSSYELFAAFDNLLIAFDWETGNLENPYQALTQRFAAASRGAFQPTQISNEFDYDKQSAGQSFVVKGVRYSTKLKFDGDWLDPAFIDFLDRAIAKTVSGAKFYRLYDGLSLEGYLFLSNRQRQVLESENLVQLKPEKNQN</sequence>
<dbReference type="RefSeq" id="WP_316427931.1">
    <property type="nucleotide sequence ID" value="NZ_CP130144.1"/>
</dbReference>
<organism evidence="1">
    <name type="scientific">Leptolyngbya boryana CZ1</name>
    <dbReference type="NCBI Taxonomy" id="3060204"/>
    <lineage>
        <taxon>Bacteria</taxon>
        <taxon>Bacillati</taxon>
        <taxon>Cyanobacteriota</taxon>
        <taxon>Cyanophyceae</taxon>
        <taxon>Leptolyngbyales</taxon>
        <taxon>Leptolyngbyaceae</taxon>
        <taxon>Leptolyngbya group</taxon>
        <taxon>Leptolyngbya</taxon>
    </lineage>
</organism>
<reference evidence="1" key="1">
    <citation type="journal article" date="2023" name="Plants (Basel)">
        <title>Genomic Analysis of Leptolyngbya boryana CZ1 Reveals Efficient Carbon Fixation Modules.</title>
        <authorList>
            <person name="Bai X."/>
            <person name="Wang H."/>
            <person name="Cheng W."/>
            <person name="Wang J."/>
            <person name="Ma M."/>
            <person name="Hu H."/>
            <person name="Song Z."/>
            <person name="Ma H."/>
            <person name="Fan Y."/>
            <person name="Du C."/>
            <person name="Xu J."/>
        </authorList>
    </citation>
    <scope>NUCLEOTIDE SEQUENCE</scope>
    <source>
        <strain evidence="1">CZ1</strain>
    </source>
</reference>
<accession>A0AA96WW82</accession>
<dbReference type="EMBL" id="CP130144">
    <property type="protein sequence ID" value="WNZ47101.1"/>
    <property type="molecule type" value="Genomic_DNA"/>
</dbReference>